<gene>
    <name evidence="2" type="ORF">MNBD_GAMMA25-1213</name>
</gene>
<dbReference type="Gene3D" id="1.10.3680.10">
    <property type="entry name" value="TerB-like"/>
    <property type="match status" value="1"/>
</dbReference>
<dbReference type="EMBL" id="UOFY01000001">
    <property type="protein sequence ID" value="VAX05392.1"/>
    <property type="molecule type" value="Genomic_DNA"/>
</dbReference>
<dbReference type="InterPro" id="IPR029024">
    <property type="entry name" value="TerB-like"/>
</dbReference>
<dbReference type="AlphaFoldDB" id="A0A3B1ANS1"/>
<feature type="domain" description="Co-chaperone DjlA N-terminal" evidence="1">
    <location>
        <begin position="27"/>
        <end position="143"/>
    </location>
</feature>
<dbReference type="Pfam" id="PF05099">
    <property type="entry name" value="TerB"/>
    <property type="match status" value="1"/>
</dbReference>
<proteinExistence type="predicted"/>
<dbReference type="SUPFAM" id="SSF158682">
    <property type="entry name" value="TerB-like"/>
    <property type="match status" value="1"/>
</dbReference>
<reference evidence="2" key="1">
    <citation type="submission" date="2018-06" db="EMBL/GenBank/DDBJ databases">
        <authorList>
            <person name="Zhirakovskaya E."/>
        </authorList>
    </citation>
    <scope>NUCLEOTIDE SEQUENCE</scope>
</reference>
<protein>
    <recommendedName>
        <fullName evidence="1">Co-chaperone DjlA N-terminal domain-containing protein</fullName>
    </recommendedName>
</protein>
<evidence type="ECO:0000259" key="1">
    <source>
        <dbReference type="Pfam" id="PF05099"/>
    </source>
</evidence>
<organism evidence="2">
    <name type="scientific">hydrothermal vent metagenome</name>
    <dbReference type="NCBI Taxonomy" id="652676"/>
    <lineage>
        <taxon>unclassified sequences</taxon>
        <taxon>metagenomes</taxon>
        <taxon>ecological metagenomes</taxon>
    </lineage>
</organism>
<dbReference type="InterPro" id="IPR007791">
    <property type="entry name" value="DjlA_N"/>
</dbReference>
<sequence length="151" mass="17275">MLSKVKLFFDNVLNGSESVVDTGDNTQLAAALLLVEVMNADHNIDEREKKAVQAGLKNIFDLSDEEVREIFEIAEDHAKDVVSLQKYTSILNSDLKPEEKLNLLEQIWRVVLSDDNVDKYEEHLVRQIAELLYIRHSDYIFARERAKSDAG</sequence>
<dbReference type="CDD" id="cd07313">
    <property type="entry name" value="terB_like_2"/>
    <property type="match status" value="1"/>
</dbReference>
<accession>A0A3B1ANS1</accession>
<evidence type="ECO:0000313" key="2">
    <source>
        <dbReference type="EMBL" id="VAX05392.1"/>
    </source>
</evidence>
<name>A0A3B1ANS1_9ZZZZ</name>